<dbReference type="EMBL" id="NRJH01000051">
    <property type="protein sequence ID" value="RIY31910.1"/>
    <property type="molecule type" value="Genomic_DNA"/>
</dbReference>
<dbReference type="AlphaFoldDB" id="A0A3A1Y3A8"/>
<keyword evidence="5" id="KW-0808">Transferase</keyword>
<sequence>MAVQMVSSLEELKLISDKENKILAYPTESVFGLGCRVDRVDLIQEILDLKERKNDKGFVIIASDLQQLKGIVDLELLPPDLIALLDMVNYHIEESPYDMYSDIPGLDFRFIDLFNQAFAYSWDQLQNKLANPDEQKPLFMKASTGEKKSLATASQEVDLYNLVYAAYHGYFSNQLILEQLGDLNLEEQALKLATVLHNSGQGLTFLLPAHPNCPEIIRGKFATVAVRLTKEEFLVSLIETMGGALISTSANHSGSQSLTSAEQVEDMLVSDSRVYLQERVLLLNQPVIYPEEFGIKESILINLLPDSVMQVLKLRGGTVPETGVARNLPDLFLPNLGLDLEEPDQAICYALLRFLIAPEFTIFAVGTIYNYLADPDVEHNEEQLFALVKNLAYSFLGN</sequence>
<dbReference type="EC" id="2.7.7.87" evidence="3"/>
<dbReference type="InterPro" id="IPR006070">
    <property type="entry name" value="Sua5-like_dom"/>
</dbReference>
<keyword evidence="7" id="KW-0548">Nucleotidyltransferase</keyword>
<dbReference type="GO" id="GO:0003725">
    <property type="term" value="F:double-stranded RNA binding"/>
    <property type="evidence" value="ECO:0007669"/>
    <property type="project" value="InterPro"/>
</dbReference>
<dbReference type="GO" id="GO:0000049">
    <property type="term" value="F:tRNA binding"/>
    <property type="evidence" value="ECO:0007669"/>
    <property type="project" value="TreeGrafter"/>
</dbReference>
<dbReference type="PANTHER" id="PTHR17490:SF16">
    <property type="entry name" value="THREONYLCARBAMOYL-AMP SYNTHASE"/>
    <property type="match status" value="1"/>
</dbReference>
<evidence type="ECO:0000256" key="9">
    <source>
        <dbReference type="ARBA" id="ARBA00022840"/>
    </source>
</evidence>
<evidence type="ECO:0000256" key="8">
    <source>
        <dbReference type="ARBA" id="ARBA00022741"/>
    </source>
</evidence>
<organism evidence="13 14">
    <name type="scientific">Psittacicella melopsittaci</name>
    <dbReference type="NCBI Taxonomy" id="2028576"/>
    <lineage>
        <taxon>Bacteria</taxon>
        <taxon>Pseudomonadati</taxon>
        <taxon>Pseudomonadota</taxon>
        <taxon>Gammaproteobacteria</taxon>
        <taxon>Pasteurellales</taxon>
        <taxon>Psittacicellaceae</taxon>
        <taxon>Psittacicella</taxon>
    </lineage>
</organism>
<evidence type="ECO:0000256" key="2">
    <source>
        <dbReference type="ARBA" id="ARBA00007663"/>
    </source>
</evidence>
<feature type="domain" description="YrdC-like" evidence="12">
    <location>
        <begin position="6"/>
        <end position="319"/>
    </location>
</feature>
<dbReference type="InterPro" id="IPR050156">
    <property type="entry name" value="TC-AMP_synthase_SUA5"/>
</dbReference>
<comment type="subcellular location">
    <subcellularLocation>
        <location evidence="1">Cytoplasm</location>
    </subcellularLocation>
</comment>
<dbReference type="RefSeq" id="WP_119497370.1">
    <property type="nucleotide sequence ID" value="NZ_NRJH01000051.1"/>
</dbReference>
<evidence type="ECO:0000259" key="12">
    <source>
        <dbReference type="PROSITE" id="PS51163"/>
    </source>
</evidence>
<dbReference type="OrthoDB" id="9814580at2"/>
<gene>
    <name evidence="13" type="ORF">CJP74_06005</name>
</gene>
<evidence type="ECO:0000313" key="14">
    <source>
        <dbReference type="Proteomes" id="UP000266258"/>
    </source>
</evidence>
<evidence type="ECO:0000313" key="13">
    <source>
        <dbReference type="EMBL" id="RIY31910.1"/>
    </source>
</evidence>
<evidence type="ECO:0000256" key="1">
    <source>
        <dbReference type="ARBA" id="ARBA00004496"/>
    </source>
</evidence>
<evidence type="ECO:0000256" key="7">
    <source>
        <dbReference type="ARBA" id="ARBA00022695"/>
    </source>
</evidence>
<dbReference type="Gene3D" id="3.90.870.10">
    <property type="entry name" value="DHBP synthase"/>
    <property type="match status" value="2"/>
</dbReference>
<protein>
    <recommendedName>
        <fullName evidence="10">L-threonylcarbamoyladenylate synthase</fullName>
        <ecNumber evidence="3">2.7.7.87</ecNumber>
    </recommendedName>
    <alternativeName>
        <fullName evidence="10">L-threonylcarbamoyladenylate synthase</fullName>
    </alternativeName>
</protein>
<accession>A0A3A1Y3A8</accession>
<evidence type="ECO:0000256" key="6">
    <source>
        <dbReference type="ARBA" id="ARBA00022694"/>
    </source>
</evidence>
<evidence type="ECO:0000256" key="10">
    <source>
        <dbReference type="ARBA" id="ARBA00029774"/>
    </source>
</evidence>
<dbReference type="PROSITE" id="PS51163">
    <property type="entry name" value="YRDC"/>
    <property type="match status" value="1"/>
</dbReference>
<keyword evidence="14" id="KW-1185">Reference proteome</keyword>
<dbReference type="SUPFAM" id="SSF55821">
    <property type="entry name" value="YrdC/RibB"/>
    <property type="match status" value="2"/>
</dbReference>
<dbReference type="GO" id="GO:0005524">
    <property type="term" value="F:ATP binding"/>
    <property type="evidence" value="ECO:0007669"/>
    <property type="project" value="UniProtKB-KW"/>
</dbReference>
<comment type="catalytic activity">
    <reaction evidence="11">
        <text>L-threonine + hydrogencarbonate + ATP = L-threonylcarbamoyladenylate + diphosphate + H2O</text>
        <dbReference type="Rhea" id="RHEA:36407"/>
        <dbReference type="ChEBI" id="CHEBI:15377"/>
        <dbReference type="ChEBI" id="CHEBI:17544"/>
        <dbReference type="ChEBI" id="CHEBI:30616"/>
        <dbReference type="ChEBI" id="CHEBI:33019"/>
        <dbReference type="ChEBI" id="CHEBI:57926"/>
        <dbReference type="ChEBI" id="CHEBI:73682"/>
        <dbReference type="EC" id="2.7.7.87"/>
    </reaction>
</comment>
<evidence type="ECO:0000256" key="11">
    <source>
        <dbReference type="ARBA" id="ARBA00048366"/>
    </source>
</evidence>
<evidence type="ECO:0000256" key="3">
    <source>
        <dbReference type="ARBA" id="ARBA00012584"/>
    </source>
</evidence>
<evidence type="ECO:0000256" key="4">
    <source>
        <dbReference type="ARBA" id="ARBA00022490"/>
    </source>
</evidence>
<proteinExistence type="inferred from homology"/>
<evidence type="ECO:0000256" key="5">
    <source>
        <dbReference type="ARBA" id="ARBA00022679"/>
    </source>
</evidence>
<comment type="similarity">
    <text evidence="2">Belongs to the SUA5 family.</text>
</comment>
<keyword evidence="6" id="KW-0819">tRNA processing</keyword>
<dbReference type="InterPro" id="IPR017945">
    <property type="entry name" value="DHBP_synth_RibB-like_a/b_dom"/>
</dbReference>
<dbReference type="GO" id="GO:0061710">
    <property type="term" value="F:L-threonylcarbamoyladenylate synthase"/>
    <property type="evidence" value="ECO:0007669"/>
    <property type="project" value="UniProtKB-EC"/>
</dbReference>
<keyword evidence="9" id="KW-0067">ATP-binding</keyword>
<keyword evidence="4" id="KW-0963">Cytoplasm</keyword>
<dbReference type="PANTHER" id="PTHR17490">
    <property type="entry name" value="SUA5"/>
    <property type="match status" value="1"/>
</dbReference>
<comment type="caution">
    <text evidence="13">The sequence shown here is derived from an EMBL/GenBank/DDBJ whole genome shotgun (WGS) entry which is preliminary data.</text>
</comment>
<reference evidence="13 14" key="1">
    <citation type="submission" date="2017-08" db="EMBL/GenBank/DDBJ databases">
        <title>Reclassification of Bisgaard taxon 37 and 44.</title>
        <authorList>
            <person name="Christensen H."/>
        </authorList>
    </citation>
    <scope>NUCLEOTIDE SEQUENCE [LARGE SCALE GENOMIC DNA]</scope>
    <source>
        <strain evidence="13 14">B96_4</strain>
    </source>
</reference>
<keyword evidence="8" id="KW-0547">Nucleotide-binding</keyword>
<name>A0A3A1Y3A8_9GAMM</name>
<dbReference type="Proteomes" id="UP000266258">
    <property type="component" value="Unassembled WGS sequence"/>
</dbReference>
<dbReference type="GO" id="GO:0006450">
    <property type="term" value="P:regulation of translational fidelity"/>
    <property type="evidence" value="ECO:0007669"/>
    <property type="project" value="TreeGrafter"/>
</dbReference>
<dbReference type="GO" id="GO:0008033">
    <property type="term" value="P:tRNA processing"/>
    <property type="evidence" value="ECO:0007669"/>
    <property type="project" value="UniProtKB-KW"/>
</dbReference>
<dbReference type="GO" id="GO:0005737">
    <property type="term" value="C:cytoplasm"/>
    <property type="evidence" value="ECO:0007669"/>
    <property type="project" value="UniProtKB-SubCell"/>
</dbReference>
<dbReference type="Pfam" id="PF01300">
    <property type="entry name" value="Sua5_yciO_yrdC"/>
    <property type="match status" value="2"/>
</dbReference>